<organism evidence="2 3">
    <name type="scientific">Enterococcus xiangfangensis</name>
    <dbReference type="NCBI Taxonomy" id="1296537"/>
    <lineage>
        <taxon>Bacteria</taxon>
        <taxon>Bacillati</taxon>
        <taxon>Bacillota</taxon>
        <taxon>Bacilli</taxon>
        <taxon>Lactobacillales</taxon>
        <taxon>Enterococcaceae</taxon>
        <taxon>Enterococcus</taxon>
    </lineage>
</organism>
<gene>
    <name evidence="2" type="ORF">P7H27_05780</name>
</gene>
<proteinExistence type="predicted"/>
<evidence type="ECO:0000256" key="1">
    <source>
        <dbReference type="SAM" id="MobiDB-lite"/>
    </source>
</evidence>
<dbReference type="RefSeq" id="WP_311829758.1">
    <property type="nucleotide sequence ID" value="NZ_JARQAJ010000003.1"/>
</dbReference>
<keyword evidence="3" id="KW-1185">Reference proteome</keyword>
<dbReference type="Proteomes" id="UP001181046">
    <property type="component" value="Unassembled WGS sequence"/>
</dbReference>
<dbReference type="EMBL" id="JARQAJ010000003">
    <property type="protein sequence ID" value="MDT2759268.1"/>
    <property type="molecule type" value="Genomic_DNA"/>
</dbReference>
<accession>A0ABU3F9C2</accession>
<sequence length="186" mass="21029">MTENTTVEQINSVVAELKMVELSDGSKIPLPRLTNKKVLALVKYIAGDGLIIYNEYLKWREENTEKSPALDENGQQKKDDAGELLWNFKYPTVEQMVEFALEVLPDEKIAKLLAIILDKSVDEAEEMDFFDTSMIVGAFLDNTPIDKLTVLVKKIQKKFRPMSQENLEKATQKQAAVVPLNPSQQA</sequence>
<comment type="caution">
    <text evidence="2">The sequence shown here is derived from an EMBL/GenBank/DDBJ whole genome shotgun (WGS) entry which is preliminary data.</text>
</comment>
<evidence type="ECO:0000313" key="3">
    <source>
        <dbReference type="Proteomes" id="UP001181046"/>
    </source>
</evidence>
<evidence type="ECO:0000313" key="2">
    <source>
        <dbReference type="EMBL" id="MDT2759268.1"/>
    </source>
</evidence>
<reference evidence="2" key="1">
    <citation type="submission" date="2023-03" db="EMBL/GenBank/DDBJ databases">
        <authorList>
            <person name="Shen W."/>
            <person name="Cai J."/>
        </authorList>
    </citation>
    <scope>NUCLEOTIDE SEQUENCE</scope>
    <source>
        <strain evidence="2">P66-3</strain>
    </source>
</reference>
<protein>
    <submittedName>
        <fullName evidence="2">Uncharacterized protein</fullName>
    </submittedName>
</protein>
<name>A0ABU3F9C2_9ENTE</name>
<feature type="region of interest" description="Disordered" evidence="1">
    <location>
        <begin position="164"/>
        <end position="186"/>
    </location>
</feature>